<gene>
    <name evidence="3" type="ORF">Q765_14355</name>
</gene>
<feature type="domain" description="Putative auto-transporter adhesin head GIN" evidence="2">
    <location>
        <begin position="27"/>
        <end position="199"/>
    </location>
</feature>
<keyword evidence="4" id="KW-1185">Reference proteome</keyword>
<evidence type="ECO:0000313" key="4">
    <source>
        <dbReference type="Proteomes" id="UP000030152"/>
    </source>
</evidence>
<evidence type="ECO:0000313" key="3">
    <source>
        <dbReference type="EMBL" id="KGO85804.1"/>
    </source>
</evidence>
<dbReference type="AlphaFoldDB" id="A0A0A2M0L4"/>
<name>A0A0A2M0L4_9FLAO</name>
<reference evidence="3 4" key="1">
    <citation type="submission" date="2013-09" db="EMBL/GenBank/DDBJ databases">
        <authorList>
            <person name="Zeng Z."/>
            <person name="Chen C."/>
        </authorList>
    </citation>
    <scope>NUCLEOTIDE SEQUENCE [LARGE SCALE GENOMIC DNA]</scope>
    <source>
        <strain evidence="3 4">WB 3.3-2</strain>
    </source>
</reference>
<dbReference type="Gene3D" id="2.160.20.120">
    <property type="match status" value="1"/>
</dbReference>
<dbReference type="EMBL" id="JRLX01000016">
    <property type="protein sequence ID" value="KGO85804.1"/>
    <property type="molecule type" value="Genomic_DNA"/>
</dbReference>
<keyword evidence="1" id="KW-0732">Signal</keyword>
<comment type="caution">
    <text evidence="3">The sequence shown here is derived from an EMBL/GenBank/DDBJ whole genome shotgun (WGS) entry which is preliminary data.</text>
</comment>
<dbReference type="RefSeq" id="WP_020214829.1">
    <property type="nucleotide sequence ID" value="NZ_JRLX01000016.1"/>
</dbReference>
<evidence type="ECO:0000259" key="2">
    <source>
        <dbReference type="Pfam" id="PF10988"/>
    </source>
</evidence>
<protein>
    <recommendedName>
        <fullName evidence="2">Putative auto-transporter adhesin head GIN domain-containing protein</fullName>
    </recommendedName>
</protein>
<dbReference type="Pfam" id="PF10988">
    <property type="entry name" value="DUF2807"/>
    <property type="match status" value="1"/>
</dbReference>
<feature type="signal peptide" evidence="1">
    <location>
        <begin position="1"/>
        <end position="17"/>
    </location>
</feature>
<evidence type="ECO:0000256" key="1">
    <source>
        <dbReference type="SAM" id="SignalP"/>
    </source>
</evidence>
<organism evidence="3 4">
    <name type="scientific">Flavobacterium rivuli WB 3.3-2 = DSM 21788</name>
    <dbReference type="NCBI Taxonomy" id="1121895"/>
    <lineage>
        <taxon>Bacteria</taxon>
        <taxon>Pseudomonadati</taxon>
        <taxon>Bacteroidota</taxon>
        <taxon>Flavobacteriia</taxon>
        <taxon>Flavobacteriales</taxon>
        <taxon>Flavobacteriaceae</taxon>
        <taxon>Flavobacterium</taxon>
    </lineage>
</organism>
<dbReference type="STRING" id="1121895.GCA_000378485_03653"/>
<feature type="chain" id="PRO_5001991680" description="Putative auto-transporter adhesin head GIN domain-containing protein" evidence="1">
    <location>
        <begin position="18"/>
        <end position="216"/>
    </location>
</feature>
<dbReference type="Proteomes" id="UP000030152">
    <property type="component" value="Unassembled WGS sequence"/>
</dbReference>
<dbReference type="InterPro" id="IPR021255">
    <property type="entry name" value="DUF2807"/>
</dbReference>
<dbReference type="OrthoDB" id="1363586at2"/>
<proteinExistence type="predicted"/>
<accession>A0A0A2M0L4</accession>
<sequence length="216" mass="22823">MKSLYLLTALAAFNLVAAQKTINLESFKSLTTGEDMKVKLVKSNENKLVVANNDEDEEVTVENVGGLLILRGDDSNVTLYYKDNLEAIIAGEDSVISGNDEIKANEFKLVAGADAIVHLNLNVQKLFTVASDDAVVTLTGKATDHNAVLKDDAVLKGTDLLTVNTVIKLSADAVATITTKGTVNAEAGEDASLKIFGNPKTVNKSTGEDGSIVVVN</sequence>